<keyword evidence="7 9" id="KW-1133">Transmembrane helix</keyword>
<keyword evidence="2 9" id="KW-0813">Transport</keyword>
<dbReference type="InterPro" id="IPR003667">
    <property type="entry name" value="NqrDE/RnfAE"/>
</dbReference>
<keyword evidence="4 9" id="KW-0812">Transmembrane</keyword>
<dbReference type="Proteomes" id="UP001327459">
    <property type="component" value="Chromosome"/>
</dbReference>
<dbReference type="EC" id="7.-.-.-" evidence="9"/>
<evidence type="ECO:0000256" key="2">
    <source>
        <dbReference type="ARBA" id="ARBA00022448"/>
    </source>
</evidence>
<feature type="transmembrane region" description="Helical" evidence="9">
    <location>
        <begin position="99"/>
        <end position="117"/>
    </location>
</feature>
<keyword evidence="5 9" id="KW-1278">Translocase</keyword>
<dbReference type="PIRSF" id="PIRSF006102">
    <property type="entry name" value="NQR_DE"/>
    <property type="match status" value="1"/>
</dbReference>
<proteinExistence type="inferred from homology"/>
<name>A0ABZ0YUQ5_9GAMM</name>
<keyword evidence="9" id="KW-1003">Cell membrane</keyword>
<evidence type="ECO:0000256" key="8">
    <source>
        <dbReference type="ARBA" id="ARBA00023136"/>
    </source>
</evidence>
<evidence type="ECO:0000256" key="1">
    <source>
        <dbReference type="ARBA" id="ARBA00004127"/>
    </source>
</evidence>
<feature type="transmembrane region" description="Helical" evidence="9">
    <location>
        <begin position="73"/>
        <end position="93"/>
    </location>
</feature>
<dbReference type="PANTHER" id="PTHR30586">
    <property type="entry name" value="ELECTRON TRANSPORT COMPLEX PROTEIN RNFE"/>
    <property type="match status" value="1"/>
</dbReference>
<accession>A0ABZ0YUQ5</accession>
<feature type="transmembrane region" description="Helical" evidence="9">
    <location>
        <begin position="183"/>
        <end position="204"/>
    </location>
</feature>
<dbReference type="NCBIfam" id="TIGR01948">
    <property type="entry name" value="rnfE"/>
    <property type="match status" value="1"/>
</dbReference>
<evidence type="ECO:0000256" key="4">
    <source>
        <dbReference type="ARBA" id="ARBA00022692"/>
    </source>
</evidence>
<evidence type="ECO:0000313" key="10">
    <source>
        <dbReference type="EMBL" id="WQH15910.1"/>
    </source>
</evidence>
<keyword evidence="3 9" id="KW-0997">Cell inner membrane</keyword>
<keyword evidence="11" id="KW-1185">Reference proteome</keyword>
<dbReference type="Pfam" id="PF02508">
    <property type="entry name" value="Rnf-Nqr"/>
    <property type="match status" value="1"/>
</dbReference>
<comment type="similarity">
    <text evidence="9">Belongs to the NqrDE/RnfAE family.</text>
</comment>
<evidence type="ECO:0000256" key="5">
    <source>
        <dbReference type="ARBA" id="ARBA00022967"/>
    </source>
</evidence>
<reference evidence="10 11" key="1">
    <citation type="submission" date="2023-11" db="EMBL/GenBank/DDBJ databases">
        <title>MicrobeMod: A computational toolkit for identifying prokaryotic methylation and restriction-modification with nanopore sequencing.</title>
        <authorList>
            <person name="Crits-Christoph A."/>
            <person name="Kang S.C."/>
            <person name="Lee H."/>
            <person name="Ostrov N."/>
        </authorList>
    </citation>
    <scope>NUCLEOTIDE SEQUENCE [LARGE SCALE GENOMIC DNA]</scope>
    <source>
        <strain evidence="10 11">ATCC 49870</strain>
    </source>
</reference>
<dbReference type="NCBIfam" id="NF009070">
    <property type="entry name" value="PRK12405.1"/>
    <property type="match status" value="1"/>
</dbReference>
<comment type="function">
    <text evidence="9">Part of a membrane-bound complex that couples electron transfer with translocation of ions across the membrane.</text>
</comment>
<dbReference type="EMBL" id="CP140153">
    <property type="protein sequence ID" value="WQH15910.1"/>
    <property type="molecule type" value="Genomic_DNA"/>
</dbReference>
<comment type="subcellular location">
    <subcellularLocation>
        <location evidence="9">Cell inner membrane</location>
        <topology evidence="9">Multi-pass membrane protein</topology>
    </subcellularLocation>
    <subcellularLocation>
        <location evidence="1">Endomembrane system</location>
        <topology evidence="1">Multi-pass membrane protein</topology>
    </subcellularLocation>
</comment>
<keyword evidence="8 9" id="KW-0472">Membrane</keyword>
<evidence type="ECO:0000313" key="11">
    <source>
        <dbReference type="Proteomes" id="UP001327459"/>
    </source>
</evidence>
<dbReference type="RefSeq" id="WP_322520933.1">
    <property type="nucleotide sequence ID" value="NZ_CP140153.1"/>
</dbReference>
<gene>
    <name evidence="9" type="primary">rnfE</name>
    <name evidence="10" type="ORF">SR882_09100</name>
</gene>
<protein>
    <recommendedName>
        <fullName evidence="9">Ion-translocating oxidoreductase complex subunit E</fullName>
        <ecNumber evidence="9">7.-.-.-</ecNumber>
    </recommendedName>
    <alternativeName>
        <fullName evidence="9">Rnf electron transport complex subunit E</fullName>
    </alternativeName>
</protein>
<evidence type="ECO:0000256" key="6">
    <source>
        <dbReference type="ARBA" id="ARBA00022982"/>
    </source>
</evidence>
<organism evidence="10 11">
    <name type="scientific">Guyparkeria halophila</name>
    <dbReference type="NCBI Taxonomy" id="47960"/>
    <lineage>
        <taxon>Bacteria</taxon>
        <taxon>Pseudomonadati</taxon>
        <taxon>Pseudomonadota</taxon>
        <taxon>Gammaproteobacteria</taxon>
        <taxon>Chromatiales</taxon>
        <taxon>Thioalkalibacteraceae</taxon>
        <taxon>Guyparkeria</taxon>
    </lineage>
</organism>
<dbReference type="HAMAP" id="MF_00478">
    <property type="entry name" value="RsxE_RnfE"/>
    <property type="match status" value="1"/>
</dbReference>
<keyword evidence="6 9" id="KW-0249">Electron transport</keyword>
<evidence type="ECO:0000256" key="7">
    <source>
        <dbReference type="ARBA" id="ARBA00022989"/>
    </source>
</evidence>
<feature type="transmembrane region" description="Helical" evidence="9">
    <location>
        <begin position="40"/>
        <end position="61"/>
    </location>
</feature>
<sequence length="236" mass="25138">MNDPRLSELALDGLWKNNPALVQVLGLCPLLAISNTTVNALGLAIATLVTLLVSNGVVSLIRDWVRAEVRLPVYVMVIASVVTIIELIMNAHFHELYNTLGIFIPLIVTNCIIIARAEGFASRHGFGVSLFDGLMMGLGFGLVLVVLGGMRELIGFGTLLDGADQLFGPIAIDWGVRILPEQMTFLLALMPPGAFIGLALLVAFKQAIDQRSSRRARAAQAAQAARSPEPAAEAAG</sequence>
<comment type="subunit">
    <text evidence="9">The complex is composed of six subunits: RnfA, RnfB, RnfC, RnfD, RnfE and RnfG.</text>
</comment>
<evidence type="ECO:0000256" key="9">
    <source>
        <dbReference type="HAMAP-Rule" id="MF_00478"/>
    </source>
</evidence>
<dbReference type="PANTHER" id="PTHR30586:SF0">
    <property type="entry name" value="ION-TRANSLOCATING OXIDOREDUCTASE COMPLEX SUBUNIT E"/>
    <property type="match status" value="1"/>
</dbReference>
<feature type="transmembrane region" description="Helical" evidence="9">
    <location>
        <begin position="129"/>
        <end position="150"/>
    </location>
</feature>
<evidence type="ECO:0000256" key="3">
    <source>
        <dbReference type="ARBA" id="ARBA00022519"/>
    </source>
</evidence>
<dbReference type="InterPro" id="IPR010968">
    <property type="entry name" value="RnfE"/>
</dbReference>